<dbReference type="InterPro" id="IPR050275">
    <property type="entry name" value="PGM_Phosphatase"/>
</dbReference>
<evidence type="ECO:0008006" key="3">
    <source>
        <dbReference type="Google" id="ProtNLM"/>
    </source>
</evidence>
<dbReference type="SUPFAM" id="SSF53254">
    <property type="entry name" value="Phosphoglycerate mutase-like"/>
    <property type="match status" value="1"/>
</dbReference>
<proteinExistence type="predicted"/>
<dbReference type="InterPro" id="IPR029033">
    <property type="entry name" value="His_PPase_superfam"/>
</dbReference>
<sequence length="259" mass="29267">MAPLIHCVRHAQGFHNLGDENWGMIDPLLTPAGESECRELRAAFPFHSSVQLVVASPLRRTIYTALHAFGPVFERNPDLKLIVLPDLQEVSDLPCDSGSDLNTMKKEVLENNLPVDLSLVSDGWHVKSGRYAPGDYAIRMRARDARRWLQARPEREIVLVAHGGLLHFFTEDWEDGSLYAGTGWENVEYRTYGYKEEDGNNSTLIETDASRQSRGKFGARPTREQQGELYDLCRKQWDRDGVQLSAAERAAVSRASERI</sequence>
<dbReference type="PANTHER" id="PTHR48100:SF54">
    <property type="entry name" value="PHOSPHATASE SPAC5H10.03-RELATED"/>
    <property type="match status" value="1"/>
</dbReference>
<organism evidence="1 2">
    <name type="scientific">Aspergillus chevalieri</name>
    <name type="common">Eurotium chevalieri</name>
    <dbReference type="NCBI Taxonomy" id="182096"/>
    <lineage>
        <taxon>Eukaryota</taxon>
        <taxon>Fungi</taxon>
        <taxon>Dikarya</taxon>
        <taxon>Ascomycota</taxon>
        <taxon>Pezizomycotina</taxon>
        <taxon>Eurotiomycetes</taxon>
        <taxon>Eurotiomycetidae</taxon>
        <taxon>Eurotiales</taxon>
        <taxon>Aspergillaceae</taxon>
        <taxon>Aspergillus</taxon>
        <taxon>Aspergillus subgen. Aspergillus</taxon>
    </lineage>
</organism>
<dbReference type="CDD" id="cd07067">
    <property type="entry name" value="HP_PGM_like"/>
    <property type="match status" value="1"/>
</dbReference>
<evidence type="ECO:0000313" key="2">
    <source>
        <dbReference type="Proteomes" id="UP000637239"/>
    </source>
</evidence>
<reference evidence="1" key="2">
    <citation type="submission" date="2021-02" db="EMBL/GenBank/DDBJ databases">
        <title>Aspergillus chevalieri M1 genome sequence.</title>
        <authorList>
            <person name="Kadooka C."/>
            <person name="Mori K."/>
            <person name="Futagami T."/>
        </authorList>
    </citation>
    <scope>NUCLEOTIDE SEQUENCE</scope>
    <source>
        <strain evidence="1">M1</strain>
    </source>
</reference>
<dbReference type="SMART" id="SM00855">
    <property type="entry name" value="PGAM"/>
    <property type="match status" value="1"/>
</dbReference>
<dbReference type="InterPro" id="IPR013078">
    <property type="entry name" value="His_Pase_superF_clade-1"/>
</dbReference>
<dbReference type="Proteomes" id="UP000637239">
    <property type="component" value="Chromosome 2"/>
</dbReference>
<dbReference type="Gene3D" id="3.40.50.1240">
    <property type="entry name" value="Phosphoglycerate mutase-like"/>
    <property type="match status" value="1"/>
</dbReference>
<dbReference type="AlphaFoldDB" id="A0A7R7VJG6"/>
<protein>
    <recommendedName>
        <fullName evidence="3">Phosphoglycerate mutase family protein</fullName>
    </recommendedName>
</protein>
<dbReference type="EMBL" id="AP024417">
    <property type="protein sequence ID" value="BCR85769.1"/>
    <property type="molecule type" value="Genomic_DNA"/>
</dbReference>
<dbReference type="GO" id="GO:0016791">
    <property type="term" value="F:phosphatase activity"/>
    <property type="evidence" value="ECO:0007669"/>
    <property type="project" value="TreeGrafter"/>
</dbReference>
<evidence type="ECO:0000313" key="1">
    <source>
        <dbReference type="EMBL" id="BCR85769.1"/>
    </source>
</evidence>
<gene>
    <name evidence="1" type="ORF">ACHE_21227A</name>
</gene>
<accession>A0A7R7VJG6</accession>
<dbReference type="PANTHER" id="PTHR48100">
    <property type="entry name" value="BROAD-SPECIFICITY PHOSPHATASE YOR283W-RELATED"/>
    <property type="match status" value="1"/>
</dbReference>
<dbReference type="Pfam" id="PF00300">
    <property type="entry name" value="His_Phos_1"/>
    <property type="match status" value="1"/>
</dbReference>
<dbReference type="RefSeq" id="XP_043134291.1">
    <property type="nucleotide sequence ID" value="XM_043275286.1"/>
</dbReference>
<dbReference type="GeneID" id="66980128"/>
<dbReference type="GO" id="GO:0005737">
    <property type="term" value="C:cytoplasm"/>
    <property type="evidence" value="ECO:0007669"/>
    <property type="project" value="TreeGrafter"/>
</dbReference>
<keyword evidence="2" id="KW-1185">Reference proteome</keyword>
<reference evidence="1" key="1">
    <citation type="submission" date="2021-01" db="EMBL/GenBank/DDBJ databases">
        <authorList>
            <consortium name="Aspergillus chevalieri M1 genome sequencing consortium"/>
            <person name="Kazuki M."/>
            <person name="Futagami T."/>
        </authorList>
    </citation>
    <scope>NUCLEOTIDE SEQUENCE</scope>
    <source>
        <strain evidence="1">M1</strain>
    </source>
</reference>
<name>A0A7R7VJG6_ASPCH</name>
<dbReference type="KEGG" id="ache:ACHE_21227A"/>